<evidence type="ECO:0000313" key="1">
    <source>
        <dbReference type="EMBL" id="PSJ79991.1"/>
    </source>
</evidence>
<organism evidence="1 2">
    <name type="scientific">Neisseria iguanae</name>
    <dbReference type="NCBI Taxonomy" id="90242"/>
    <lineage>
        <taxon>Bacteria</taxon>
        <taxon>Pseudomonadati</taxon>
        <taxon>Pseudomonadota</taxon>
        <taxon>Betaproteobacteria</taxon>
        <taxon>Neisseriales</taxon>
        <taxon>Neisseriaceae</taxon>
        <taxon>Neisseria</taxon>
    </lineage>
</organism>
<evidence type="ECO:0000313" key="2">
    <source>
        <dbReference type="Proteomes" id="UP000241868"/>
    </source>
</evidence>
<dbReference type="RefSeq" id="WP_106742108.1">
    <property type="nucleotide sequence ID" value="NZ_PXYY01000056.1"/>
</dbReference>
<gene>
    <name evidence="1" type="ORF">C7N83_08860</name>
</gene>
<name>A0A2P7TZ71_9NEIS</name>
<dbReference type="EMBL" id="PXYY01000056">
    <property type="protein sequence ID" value="PSJ79991.1"/>
    <property type="molecule type" value="Genomic_DNA"/>
</dbReference>
<sequence length="105" mass="11715">MSAHSANNFTGSRSILSEPAYGNARRLGDDNKNMIEDYRGDVGYMRGGLHKLKQNVDDSKGMYRKIREEIDKDPNNMSYGNHLQPAFLLGRALDLSQLLNPGASE</sequence>
<proteinExistence type="predicted"/>
<dbReference type="AlphaFoldDB" id="A0A2P7TZ71"/>
<dbReference type="OrthoDB" id="8878828at2"/>
<keyword evidence="2" id="KW-1185">Reference proteome</keyword>
<protein>
    <submittedName>
        <fullName evidence="1">Uncharacterized protein</fullName>
    </submittedName>
</protein>
<reference evidence="1 2" key="1">
    <citation type="submission" date="2018-03" db="EMBL/GenBank/DDBJ databases">
        <title>Neisseria weixii sp. nov., isolated from the intestinal contents of Tibetan Plateau pika (Ochotona curzoniae) in Yushu, Qinghai Province, China.</title>
        <authorList>
            <person name="Gui Z."/>
        </authorList>
    </citation>
    <scope>NUCLEOTIDE SEQUENCE [LARGE SCALE GENOMIC DNA]</scope>
    <source>
        <strain evidence="1 2">ATCC 51483</strain>
    </source>
</reference>
<accession>A0A2P7TZ71</accession>
<dbReference type="Proteomes" id="UP000241868">
    <property type="component" value="Unassembled WGS sequence"/>
</dbReference>
<comment type="caution">
    <text evidence="1">The sequence shown here is derived from an EMBL/GenBank/DDBJ whole genome shotgun (WGS) entry which is preliminary data.</text>
</comment>